<dbReference type="OrthoDB" id="2671591at2759"/>
<gene>
    <name evidence="2" type="ORF">PAXRUDRAFT_15114</name>
</gene>
<evidence type="ECO:0000313" key="3">
    <source>
        <dbReference type="Proteomes" id="UP000054538"/>
    </source>
</evidence>
<dbReference type="InParanoid" id="A0A0D0DQK9"/>
<reference evidence="2 3" key="1">
    <citation type="submission" date="2014-04" db="EMBL/GenBank/DDBJ databases">
        <authorList>
            <consortium name="DOE Joint Genome Institute"/>
            <person name="Kuo A."/>
            <person name="Kohler A."/>
            <person name="Jargeat P."/>
            <person name="Nagy L.G."/>
            <person name="Floudas D."/>
            <person name="Copeland A."/>
            <person name="Barry K.W."/>
            <person name="Cichocki N."/>
            <person name="Veneault-Fourrey C."/>
            <person name="LaButti K."/>
            <person name="Lindquist E.A."/>
            <person name="Lipzen A."/>
            <person name="Lundell T."/>
            <person name="Morin E."/>
            <person name="Murat C."/>
            <person name="Sun H."/>
            <person name="Tunlid A."/>
            <person name="Henrissat B."/>
            <person name="Grigoriev I.V."/>
            <person name="Hibbett D.S."/>
            <person name="Martin F."/>
            <person name="Nordberg H.P."/>
            <person name="Cantor M.N."/>
            <person name="Hua S.X."/>
        </authorList>
    </citation>
    <scope>NUCLEOTIDE SEQUENCE [LARGE SCALE GENOMIC DNA]</scope>
    <source>
        <strain evidence="2 3">Ve08.2h10</strain>
    </source>
</reference>
<proteinExistence type="predicted"/>
<name>A0A0D0DQK9_9AGAM</name>
<protein>
    <submittedName>
        <fullName evidence="2">Uncharacterized protein</fullName>
    </submittedName>
</protein>
<evidence type="ECO:0000256" key="1">
    <source>
        <dbReference type="SAM" id="MobiDB-lite"/>
    </source>
</evidence>
<dbReference type="EMBL" id="KN825750">
    <property type="protein sequence ID" value="KIK81690.1"/>
    <property type="molecule type" value="Genomic_DNA"/>
</dbReference>
<keyword evidence="3" id="KW-1185">Reference proteome</keyword>
<feature type="region of interest" description="Disordered" evidence="1">
    <location>
        <begin position="224"/>
        <end position="248"/>
    </location>
</feature>
<accession>A0A0D0DQK9</accession>
<dbReference type="AlphaFoldDB" id="A0A0D0DQK9"/>
<feature type="compositionally biased region" description="Basic and acidic residues" evidence="1">
    <location>
        <begin position="1"/>
        <end position="13"/>
    </location>
</feature>
<organism evidence="2 3">
    <name type="scientific">Paxillus rubicundulus Ve08.2h10</name>
    <dbReference type="NCBI Taxonomy" id="930991"/>
    <lineage>
        <taxon>Eukaryota</taxon>
        <taxon>Fungi</taxon>
        <taxon>Dikarya</taxon>
        <taxon>Basidiomycota</taxon>
        <taxon>Agaricomycotina</taxon>
        <taxon>Agaricomycetes</taxon>
        <taxon>Agaricomycetidae</taxon>
        <taxon>Boletales</taxon>
        <taxon>Paxilineae</taxon>
        <taxon>Paxillaceae</taxon>
        <taxon>Paxillus</taxon>
    </lineage>
</organism>
<feature type="compositionally biased region" description="Low complexity" evidence="1">
    <location>
        <begin position="233"/>
        <end position="248"/>
    </location>
</feature>
<sequence length="248" mass="27573">MLDDDGKQADAEGHQPISWDIDPETGDILYHNHDVMIEDGEEGPVNEFNYQAEQEEGEGNMSLRELRLGCQLMQTLPGALHCGRASFSGKYHFPNTVGPKLPPFGVSQSSTKEKTCSTLDQIKNDLKEHLDNFDAGSQDQKLSSGVLSNEQYSMKMKAWMQDKEITFLEAKQVTKHAEAEAIHQCQLEVKKTDLELWKADAEVLKKQSKVLMLQLFLGEFKKQRNHGHGADPSSTLSGTNTSSGSGYA</sequence>
<dbReference type="HOGENOM" id="CLU_1205118_0_0_1"/>
<feature type="region of interest" description="Disordered" evidence="1">
    <location>
        <begin position="1"/>
        <end position="24"/>
    </location>
</feature>
<dbReference type="Proteomes" id="UP000054538">
    <property type="component" value="Unassembled WGS sequence"/>
</dbReference>
<reference evidence="3" key="2">
    <citation type="submission" date="2015-01" db="EMBL/GenBank/DDBJ databases">
        <title>Evolutionary Origins and Diversification of the Mycorrhizal Mutualists.</title>
        <authorList>
            <consortium name="DOE Joint Genome Institute"/>
            <consortium name="Mycorrhizal Genomics Consortium"/>
            <person name="Kohler A."/>
            <person name="Kuo A."/>
            <person name="Nagy L.G."/>
            <person name="Floudas D."/>
            <person name="Copeland A."/>
            <person name="Barry K.W."/>
            <person name="Cichocki N."/>
            <person name="Veneault-Fourrey C."/>
            <person name="LaButti K."/>
            <person name="Lindquist E.A."/>
            <person name="Lipzen A."/>
            <person name="Lundell T."/>
            <person name="Morin E."/>
            <person name="Murat C."/>
            <person name="Riley R."/>
            <person name="Ohm R."/>
            <person name="Sun H."/>
            <person name="Tunlid A."/>
            <person name="Henrissat B."/>
            <person name="Grigoriev I.V."/>
            <person name="Hibbett D.S."/>
            <person name="Martin F."/>
        </authorList>
    </citation>
    <scope>NUCLEOTIDE SEQUENCE [LARGE SCALE GENOMIC DNA]</scope>
    <source>
        <strain evidence="3">Ve08.2h10</strain>
    </source>
</reference>
<evidence type="ECO:0000313" key="2">
    <source>
        <dbReference type="EMBL" id="KIK81690.1"/>
    </source>
</evidence>